<evidence type="ECO:0000313" key="2">
    <source>
        <dbReference type="Proteomes" id="UP000242913"/>
    </source>
</evidence>
<dbReference type="Proteomes" id="UP000242913">
    <property type="component" value="Unassembled WGS sequence"/>
</dbReference>
<proteinExistence type="predicted"/>
<accession>A0A238C688</accession>
<dbReference type="EMBL" id="KZ269977">
    <property type="protein sequence ID" value="OZC12844.1"/>
    <property type="molecule type" value="Genomic_DNA"/>
</dbReference>
<reference evidence="1 2" key="1">
    <citation type="submission" date="2015-12" db="EMBL/GenBank/DDBJ databases">
        <title>Draft genome of the nematode, Onchocerca flexuosa.</title>
        <authorList>
            <person name="Mitreva M."/>
        </authorList>
    </citation>
    <scope>NUCLEOTIDE SEQUENCE [LARGE SCALE GENOMIC DNA]</scope>
    <source>
        <strain evidence="1">Red Deer</strain>
    </source>
</reference>
<organism evidence="1 2">
    <name type="scientific">Onchocerca flexuosa</name>
    <dbReference type="NCBI Taxonomy" id="387005"/>
    <lineage>
        <taxon>Eukaryota</taxon>
        <taxon>Metazoa</taxon>
        <taxon>Ecdysozoa</taxon>
        <taxon>Nematoda</taxon>
        <taxon>Chromadorea</taxon>
        <taxon>Rhabditida</taxon>
        <taxon>Spirurina</taxon>
        <taxon>Spiruromorpha</taxon>
        <taxon>Filarioidea</taxon>
        <taxon>Onchocercidae</taxon>
        <taxon>Onchocerca</taxon>
    </lineage>
</organism>
<gene>
    <name evidence="1" type="ORF">X798_00478</name>
</gene>
<name>A0A238C688_9BILA</name>
<dbReference type="AlphaFoldDB" id="A0A238C688"/>
<keyword evidence="2" id="KW-1185">Reference proteome</keyword>
<protein>
    <submittedName>
        <fullName evidence="1">Uncharacterized protein</fullName>
    </submittedName>
</protein>
<sequence>MIRKLLTAGSSFEMPNILESKSDSHFKIHSVSYCLFLFVSEIDLEIVHFKYKLNLLKESRILPCKY</sequence>
<evidence type="ECO:0000313" key="1">
    <source>
        <dbReference type="EMBL" id="OZC12844.1"/>
    </source>
</evidence>